<evidence type="ECO:0000259" key="7">
    <source>
        <dbReference type="Pfam" id="PF22692"/>
    </source>
</evidence>
<evidence type="ECO:0000259" key="6">
    <source>
        <dbReference type="Pfam" id="PF06429"/>
    </source>
</evidence>
<evidence type="ECO:0000256" key="2">
    <source>
        <dbReference type="ARBA" id="ARBA00009677"/>
    </source>
</evidence>
<dbReference type="EMBL" id="DTQM01000233">
    <property type="protein sequence ID" value="HGC43992.1"/>
    <property type="molecule type" value="Genomic_DNA"/>
</dbReference>
<dbReference type="Pfam" id="PF22692">
    <property type="entry name" value="LlgE_F_G_D1"/>
    <property type="match status" value="1"/>
</dbReference>
<proteinExistence type="inferred from homology"/>
<comment type="caution">
    <text evidence="8">The sequence shown here is derived from an EMBL/GenBank/DDBJ whole genome shotgun (WGS) entry which is preliminary data.</text>
</comment>
<dbReference type="AlphaFoldDB" id="A0A8J4M7B2"/>
<dbReference type="InterPro" id="IPR037058">
    <property type="entry name" value="Falgellar_hook_FlgE_sf"/>
</dbReference>
<dbReference type="Pfam" id="PF06429">
    <property type="entry name" value="Flg_bbr_C"/>
    <property type="match status" value="1"/>
</dbReference>
<feature type="domain" description="Flagellar hook protein FlgE/F/G-like D1" evidence="7">
    <location>
        <begin position="84"/>
        <end position="157"/>
    </location>
</feature>
<protein>
    <recommendedName>
        <fullName evidence="4">Flagellar hook protein FlgE</fullName>
    </recommendedName>
</protein>
<dbReference type="NCBIfam" id="TIGR03506">
    <property type="entry name" value="FlgEFG_subfam"/>
    <property type="match status" value="1"/>
</dbReference>
<organism evidence="8">
    <name type="scientific">Acidicaldus sp</name>
    <dbReference type="NCBI Taxonomy" id="1872105"/>
    <lineage>
        <taxon>Bacteria</taxon>
        <taxon>Pseudomonadati</taxon>
        <taxon>Pseudomonadota</taxon>
        <taxon>Alphaproteobacteria</taxon>
        <taxon>Acetobacterales</taxon>
        <taxon>Acetobacteraceae</taxon>
        <taxon>Acidicaldus</taxon>
    </lineage>
</organism>
<evidence type="ECO:0000256" key="1">
    <source>
        <dbReference type="ARBA" id="ARBA00004117"/>
    </source>
</evidence>
<dbReference type="InterPro" id="IPR037925">
    <property type="entry name" value="FlgE/F/G-like"/>
</dbReference>
<dbReference type="Pfam" id="PF00460">
    <property type="entry name" value="Flg_bb_rod"/>
    <property type="match status" value="1"/>
</dbReference>
<dbReference type="InterPro" id="IPR010930">
    <property type="entry name" value="Flg_bb/hook_C_dom"/>
</dbReference>
<dbReference type="GO" id="GO:0005829">
    <property type="term" value="C:cytosol"/>
    <property type="evidence" value="ECO:0007669"/>
    <property type="project" value="TreeGrafter"/>
</dbReference>
<comment type="function">
    <text evidence="4">A flexible structure which links the flagellar filament to the drive apparatus in the basal body.</text>
</comment>
<evidence type="ECO:0000256" key="4">
    <source>
        <dbReference type="RuleBase" id="RU362116"/>
    </source>
</evidence>
<reference evidence="8" key="1">
    <citation type="journal article" date="2020" name="mSystems">
        <title>Genome- and Community-Level Interaction Insights into Carbon Utilization and Element Cycling Functions of Hydrothermarchaeota in Hydrothermal Sediment.</title>
        <authorList>
            <person name="Zhou Z."/>
            <person name="Liu Y."/>
            <person name="Xu W."/>
            <person name="Pan J."/>
            <person name="Luo Z.H."/>
            <person name="Li M."/>
        </authorList>
    </citation>
    <scope>NUCLEOTIDE SEQUENCE</scope>
    <source>
        <strain evidence="8">SpSt-997</strain>
    </source>
</reference>
<dbReference type="PANTHER" id="PTHR30435:SF1">
    <property type="entry name" value="FLAGELLAR HOOK PROTEIN FLGE"/>
    <property type="match status" value="1"/>
</dbReference>
<name>A0A8J4M7B2_9PROT</name>
<dbReference type="GO" id="GO:0009424">
    <property type="term" value="C:bacterial-type flagellum hook"/>
    <property type="evidence" value="ECO:0007669"/>
    <property type="project" value="TreeGrafter"/>
</dbReference>
<comment type="subcellular location">
    <subcellularLocation>
        <location evidence="1 4">Bacterial flagellum basal body</location>
    </subcellularLocation>
</comment>
<gene>
    <name evidence="8" type="primary">flgE</name>
    <name evidence="8" type="ORF">ENY07_12350</name>
</gene>
<dbReference type="Gene3D" id="2.60.98.20">
    <property type="entry name" value="Flagellar hook protein FlgE"/>
    <property type="match status" value="1"/>
</dbReference>
<keyword evidence="3 4" id="KW-0975">Bacterial flagellum</keyword>
<dbReference type="NCBIfam" id="NF004242">
    <property type="entry name" value="PRK05682.2-1"/>
    <property type="match status" value="1"/>
</dbReference>
<dbReference type="InterPro" id="IPR001444">
    <property type="entry name" value="Flag_bb_rod_N"/>
</dbReference>
<evidence type="ECO:0000256" key="3">
    <source>
        <dbReference type="ARBA" id="ARBA00023143"/>
    </source>
</evidence>
<evidence type="ECO:0000259" key="5">
    <source>
        <dbReference type="Pfam" id="PF00460"/>
    </source>
</evidence>
<dbReference type="InterPro" id="IPR053967">
    <property type="entry name" value="LlgE_F_G-like_D1"/>
</dbReference>
<dbReference type="InterPro" id="IPR020013">
    <property type="entry name" value="Flagellar_FlgE/F/G"/>
</dbReference>
<comment type="similarity">
    <text evidence="2 4">Belongs to the flagella basal body rod proteins family.</text>
</comment>
<sequence>MSIFGALNTAVSGLTAQSDAFGNISQNIANSQTTGYKGVNTNFVDYLTYSTATQNESGSVVALPSYQNEVQGTISQSSDPLGMAIAGQGFFAVAESNGTNSSGQTTFNPQQYYTRAGDFTMNNAGYLVNSAGEYLQGWSVDPTTGVLNQNQLAPIQVSQAQFNPVATSTANFSANLPATPTAGTPMSSTVQVYDALGTQQSLSLDWTQTAANTWQVTISSPNNLTAAGVPSPTIGTATVDFGPTASAPSAAAGTISGITGLSSGLTASSYASGSAANLNITANFGNGNQPITLNFGNFNQANGVSQFAGTTYSLRNFSQNGVPAGAFTGIAAQSNGDIVANYNNGQSLTIAQVPITTFDNANALQSQNGQAFTATAGSGNPSAQAPNNNGAGSLVVGSIEQSNTDIATQFTQLIVAQQAYSANAKSITTADSMLQTAINMIQ</sequence>
<evidence type="ECO:0000313" key="8">
    <source>
        <dbReference type="EMBL" id="HGC43992.1"/>
    </source>
</evidence>
<feature type="domain" description="Flagellar basal-body/hook protein C-terminal" evidence="6">
    <location>
        <begin position="397"/>
        <end position="440"/>
    </location>
</feature>
<accession>A0A8J4M7B2</accession>
<dbReference type="SUPFAM" id="SSF117143">
    <property type="entry name" value="Flagellar hook protein flgE"/>
    <property type="match status" value="1"/>
</dbReference>
<feature type="domain" description="Flagellar basal body rod protein N-terminal" evidence="5">
    <location>
        <begin position="7"/>
        <end position="37"/>
    </location>
</feature>
<dbReference type="PANTHER" id="PTHR30435">
    <property type="entry name" value="FLAGELLAR PROTEIN"/>
    <property type="match status" value="1"/>
</dbReference>
<keyword evidence="8" id="KW-0282">Flagellum</keyword>
<keyword evidence="8" id="KW-0966">Cell projection</keyword>
<dbReference type="GO" id="GO:0071978">
    <property type="term" value="P:bacterial-type flagellum-dependent swarming motility"/>
    <property type="evidence" value="ECO:0007669"/>
    <property type="project" value="TreeGrafter"/>
</dbReference>
<dbReference type="GO" id="GO:0009425">
    <property type="term" value="C:bacterial-type flagellum basal body"/>
    <property type="evidence" value="ECO:0007669"/>
    <property type="project" value="UniProtKB-SubCell"/>
</dbReference>
<keyword evidence="8" id="KW-0969">Cilium</keyword>